<keyword evidence="3" id="KW-0547">Nucleotide-binding</keyword>
<organism evidence="3 4">
    <name type="scientific">Candidatus Tanganyikabacteria bacterium</name>
    <dbReference type="NCBI Taxonomy" id="2961651"/>
    <lineage>
        <taxon>Bacteria</taxon>
        <taxon>Bacillati</taxon>
        <taxon>Candidatus Sericytochromatia</taxon>
        <taxon>Candidatus Tanganyikabacteria</taxon>
    </lineage>
</organism>
<protein>
    <submittedName>
        <fullName evidence="3">ATP-binding protein</fullName>
    </submittedName>
</protein>
<name>A0A938BMW8_9BACT</name>
<dbReference type="SUPFAM" id="SSF52540">
    <property type="entry name" value="P-loop containing nucleoside triphosphate hydrolases"/>
    <property type="match status" value="1"/>
</dbReference>
<dbReference type="Pfam" id="PF13635">
    <property type="entry name" value="DUF4143"/>
    <property type="match status" value="1"/>
</dbReference>
<feature type="domain" description="DUF4143" evidence="2">
    <location>
        <begin position="160"/>
        <end position="318"/>
    </location>
</feature>
<dbReference type="PANTHER" id="PTHR43566:SF2">
    <property type="entry name" value="DUF4143 DOMAIN-CONTAINING PROTEIN"/>
    <property type="match status" value="1"/>
</dbReference>
<evidence type="ECO:0000313" key="3">
    <source>
        <dbReference type="EMBL" id="MBM3274445.1"/>
    </source>
</evidence>
<gene>
    <name evidence="3" type="ORF">FJZ00_04795</name>
</gene>
<dbReference type="InterPro" id="IPR027417">
    <property type="entry name" value="P-loop_NTPase"/>
</dbReference>
<dbReference type="InterPro" id="IPR025420">
    <property type="entry name" value="DUF4143"/>
</dbReference>
<dbReference type="InterPro" id="IPR041682">
    <property type="entry name" value="AAA_14"/>
</dbReference>
<reference evidence="3 4" key="1">
    <citation type="submission" date="2019-03" db="EMBL/GenBank/DDBJ databases">
        <title>Lake Tanganyika Metagenome-Assembled Genomes (MAGs).</title>
        <authorList>
            <person name="Tran P."/>
        </authorList>
    </citation>
    <scope>NUCLEOTIDE SEQUENCE [LARGE SCALE GENOMIC DNA]</scope>
    <source>
        <strain evidence="3">K_DeepCast_65m_m2_236</strain>
    </source>
</reference>
<evidence type="ECO:0000313" key="4">
    <source>
        <dbReference type="Proteomes" id="UP000703893"/>
    </source>
</evidence>
<dbReference type="AlphaFoldDB" id="A0A938BMW8"/>
<dbReference type="EMBL" id="VGJX01000217">
    <property type="protein sequence ID" value="MBM3274445.1"/>
    <property type="molecule type" value="Genomic_DNA"/>
</dbReference>
<evidence type="ECO:0000259" key="1">
    <source>
        <dbReference type="Pfam" id="PF13173"/>
    </source>
</evidence>
<dbReference type="Proteomes" id="UP000703893">
    <property type="component" value="Unassembled WGS sequence"/>
</dbReference>
<keyword evidence="3" id="KW-0067">ATP-binding</keyword>
<evidence type="ECO:0000259" key="2">
    <source>
        <dbReference type="Pfam" id="PF13635"/>
    </source>
</evidence>
<proteinExistence type="predicted"/>
<comment type="caution">
    <text evidence="3">The sequence shown here is derived from an EMBL/GenBank/DDBJ whole genome shotgun (WGS) entry which is preliminary data.</text>
</comment>
<sequence length="369" mass="41367">MSRLADYPAVLLVGPRQCGKTTLARSLGGAYFDLEQESDRLRLDLGWQDLVDGSTLVVLDEAQAWPAVFPRLRGAIDAIRTRNGRFLLLGSVSPALMAQVSESLAGRLSQVDLTPLLWLEVREKTPLDARWLQGGYPDGGLLQPGRFPRWQLDYLTLLAQRDFPTWGLPAKPATTDRLFRMVAALHGQVWNASQVGQSLGLSYHTVNDYLDYLEGAFLVRRLRPFHANVRKRLAKRPKVYWRDSGLLHALLRVTTFDVLLAQPWVGASWEGFVIEEILGVLSARGAVFEAHYFKTSDLYEADLVLDLGHERWVVEIKLTSSPSQADMSRLDRIGEIVGATRRVLVSQTRIPIGNDARLSCGLEDLLQRL</sequence>
<dbReference type="Pfam" id="PF13173">
    <property type="entry name" value="AAA_14"/>
    <property type="match status" value="1"/>
</dbReference>
<dbReference type="PANTHER" id="PTHR43566">
    <property type="entry name" value="CONSERVED PROTEIN"/>
    <property type="match status" value="1"/>
</dbReference>
<accession>A0A938BMW8</accession>
<feature type="domain" description="AAA" evidence="1">
    <location>
        <begin position="8"/>
        <end position="120"/>
    </location>
</feature>
<dbReference type="GO" id="GO:0005524">
    <property type="term" value="F:ATP binding"/>
    <property type="evidence" value="ECO:0007669"/>
    <property type="project" value="UniProtKB-KW"/>
</dbReference>